<keyword evidence="2" id="KW-1185">Reference proteome</keyword>
<dbReference type="EMBL" id="CVRI01000043">
    <property type="protein sequence ID" value="CRK96334.1"/>
    <property type="molecule type" value="Genomic_DNA"/>
</dbReference>
<dbReference type="Proteomes" id="UP000183832">
    <property type="component" value="Unassembled WGS sequence"/>
</dbReference>
<evidence type="ECO:0000313" key="2">
    <source>
        <dbReference type="Proteomes" id="UP000183832"/>
    </source>
</evidence>
<organism evidence="1 2">
    <name type="scientific">Clunio marinus</name>
    <dbReference type="NCBI Taxonomy" id="568069"/>
    <lineage>
        <taxon>Eukaryota</taxon>
        <taxon>Metazoa</taxon>
        <taxon>Ecdysozoa</taxon>
        <taxon>Arthropoda</taxon>
        <taxon>Hexapoda</taxon>
        <taxon>Insecta</taxon>
        <taxon>Pterygota</taxon>
        <taxon>Neoptera</taxon>
        <taxon>Endopterygota</taxon>
        <taxon>Diptera</taxon>
        <taxon>Nematocera</taxon>
        <taxon>Chironomoidea</taxon>
        <taxon>Chironomidae</taxon>
        <taxon>Clunio</taxon>
    </lineage>
</organism>
<proteinExistence type="predicted"/>
<reference evidence="1 2" key="1">
    <citation type="submission" date="2015-04" db="EMBL/GenBank/DDBJ databases">
        <authorList>
            <person name="Syromyatnikov M.Y."/>
            <person name="Popov V.N."/>
        </authorList>
    </citation>
    <scope>NUCLEOTIDE SEQUENCE [LARGE SCALE GENOMIC DNA]</scope>
</reference>
<evidence type="ECO:0000313" key="1">
    <source>
        <dbReference type="EMBL" id="CRK96334.1"/>
    </source>
</evidence>
<name>A0A1J1IBH6_9DIPT</name>
<accession>A0A1J1IBH6</accession>
<gene>
    <name evidence="1" type="ORF">CLUMA_CG009753</name>
</gene>
<protein>
    <submittedName>
        <fullName evidence="1">CLUMA_CG009753, isoform A</fullName>
    </submittedName>
</protein>
<dbReference type="AlphaFoldDB" id="A0A1J1IBH6"/>
<sequence>MLLKYLDTEKSTLSYIFSSVPIK</sequence>